<dbReference type="CDD" id="cd11072">
    <property type="entry name" value="CYP71-like"/>
    <property type="match status" value="1"/>
</dbReference>
<evidence type="ECO:0000256" key="7">
    <source>
        <dbReference type="ARBA" id="ARBA00023004"/>
    </source>
</evidence>
<dbReference type="Gene3D" id="1.10.630.10">
    <property type="entry name" value="Cytochrome P450"/>
    <property type="match status" value="1"/>
</dbReference>
<organism evidence="12">
    <name type="scientific">Salvia miltiorrhiza</name>
    <name type="common">Chinese sage</name>
    <dbReference type="NCBI Taxonomy" id="226208"/>
    <lineage>
        <taxon>Eukaryota</taxon>
        <taxon>Viridiplantae</taxon>
        <taxon>Streptophyta</taxon>
        <taxon>Embryophyta</taxon>
        <taxon>Tracheophyta</taxon>
        <taxon>Spermatophyta</taxon>
        <taxon>Magnoliopsida</taxon>
        <taxon>eudicotyledons</taxon>
        <taxon>Gunneridae</taxon>
        <taxon>Pentapetalae</taxon>
        <taxon>asterids</taxon>
        <taxon>lamiids</taxon>
        <taxon>Lamiales</taxon>
        <taxon>Lamiaceae</taxon>
        <taxon>Nepetoideae</taxon>
        <taxon>Mentheae</taxon>
        <taxon>Salviinae</taxon>
        <taxon>Salvia</taxon>
        <taxon>Salvia incertae sedis</taxon>
    </lineage>
</organism>
<dbReference type="PRINTS" id="PR00385">
    <property type="entry name" value="P450"/>
</dbReference>
<dbReference type="EMBL" id="KP337656">
    <property type="protein sequence ID" value="AJD25150.1"/>
    <property type="molecule type" value="mRNA"/>
</dbReference>
<dbReference type="InterPro" id="IPR001128">
    <property type="entry name" value="Cyt_P450"/>
</dbReference>
<dbReference type="GO" id="GO:0016020">
    <property type="term" value="C:membrane"/>
    <property type="evidence" value="ECO:0007669"/>
    <property type="project" value="UniProtKB-SubCell"/>
</dbReference>
<sequence>MVSVTELTASLLPLILLAIFIHKWRRRPATSKTPPPSPRRLPVIGNLHQVGEFPHRSLHVLSKRYGHLMLLHFGSVPVLIASSAAAAAEIMKNQDSVFASRPKLSIADRLTYGSMDVGFAPYGDYWRRVRSVCVLQLLSTKRVQSYRGVREEETSIMIEKIIRMQTSSHAVNLSDLFQPMMNDVVCRVALGRKYEGDEGEGRWFGEVMEGLIGLLGTFSVGDYVPWLGWINRINGLDARVEHVAKQYDEFLERVIQQHRDRGGVGDDGAALDFVDVLLQFQRESEMTSPVEDYTIKAVIMDMFNAGTHTTSTALEWTVAELMKNPRALRKLEKEVREVGAGKEEINEDDVEKMPYLKAAFKEGLRLHAPTPLLLPRESTRDTNVLGYDIARGTHVMINAWAINRDPSSWEDPEEFLPERFLDSSIDLRGQHLQFIPFGAGRRGCPGITFALAAGELALAKLVHKFDFALPHGVEDLDMTEATGISVHKKSPLLVITTPAT</sequence>
<dbReference type="GO" id="GO:0016114">
    <property type="term" value="P:terpenoid biosynthetic process"/>
    <property type="evidence" value="ECO:0007669"/>
    <property type="project" value="UniProtKB-ARBA"/>
</dbReference>
<dbReference type="PROSITE" id="PS00086">
    <property type="entry name" value="CYTOCHROME_P450"/>
    <property type="match status" value="1"/>
</dbReference>
<dbReference type="InterPro" id="IPR002401">
    <property type="entry name" value="Cyt_P450_E_grp-I"/>
</dbReference>
<reference evidence="12" key="1">
    <citation type="journal article" date="2014" name="PLoS ONE">
        <title>Computational identification and systematic classification of novel Cytochrome P450 genes in Salvia miltiorrhiza.</title>
        <authorList>
            <person name="Chen H."/>
            <person name="Wu B."/>
            <person name="Nelson D.R."/>
            <person name="Wu K."/>
            <person name="Liu C."/>
        </authorList>
    </citation>
    <scope>NUCLEOTIDE SEQUENCE</scope>
</reference>
<evidence type="ECO:0000256" key="5">
    <source>
        <dbReference type="ARBA" id="ARBA00022723"/>
    </source>
</evidence>
<evidence type="ECO:0000256" key="3">
    <source>
        <dbReference type="ARBA" id="ARBA00010617"/>
    </source>
</evidence>
<evidence type="ECO:0000256" key="1">
    <source>
        <dbReference type="ARBA" id="ARBA00001971"/>
    </source>
</evidence>
<feature type="transmembrane region" description="Helical" evidence="11">
    <location>
        <begin position="65"/>
        <end position="88"/>
    </location>
</feature>
<evidence type="ECO:0000256" key="4">
    <source>
        <dbReference type="ARBA" id="ARBA00022617"/>
    </source>
</evidence>
<comment type="subcellular location">
    <subcellularLocation>
        <location evidence="2">Membrane</location>
        <topology evidence="2">Single-pass membrane protein</topology>
    </subcellularLocation>
</comment>
<keyword evidence="11" id="KW-0472">Membrane</keyword>
<evidence type="ECO:0000256" key="11">
    <source>
        <dbReference type="SAM" id="Phobius"/>
    </source>
</evidence>
<feature type="binding site" description="axial binding residue" evidence="9">
    <location>
        <position position="444"/>
    </location>
    <ligand>
        <name>heme</name>
        <dbReference type="ChEBI" id="CHEBI:30413"/>
    </ligand>
    <ligandPart>
        <name>Fe</name>
        <dbReference type="ChEBI" id="CHEBI:18248"/>
    </ligandPart>
</feature>
<dbReference type="FunFam" id="1.10.630.10:FF:000011">
    <property type="entry name" value="Cytochrome P450 83B1"/>
    <property type="match status" value="1"/>
</dbReference>
<evidence type="ECO:0000256" key="9">
    <source>
        <dbReference type="PIRSR" id="PIRSR602401-1"/>
    </source>
</evidence>
<dbReference type="InterPro" id="IPR017972">
    <property type="entry name" value="Cyt_P450_CS"/>
</dbReference>
<evidence type="ECO:0000256" key="10">
    <source>
        <dbReference type="RuleBase" id="RU000461"/>
    </source>
</evidence>
<dbReference type="GO" id="GO:0016712">
    <property type="term" value="F:oxidoreductase activity, acting on paired donors, with incorporation or reduction of molecular oxygen, reduced flavin or flavoprotein as one donor, and incorporation of one atom of oxygen"/>
    <property type="evidence" value="ECO:0007669"/>
    <property type="project" value="UniProtKB-ARBA"/>
</dbReference>
<dbReference type="GO" id="GO:0005506">
    <property type="term" value="F:iron ion binding"/>
    <property type="evidence" value="ECO:0007669"/>
    <property type="project" value="InterPro"/>
</dbReference>
<keyword evidence="8 10" id="KW-0503">Monooxygenase</keyword>
<dbReference type="PRINTS" id="PR00463">
    <property type="entry name" value="EP450I"/>
</dbReference>
<accession>A0A0B4VSN0</accession>
<evidence type="ECO:0000256" key="2">
    <source>
        <dbReference type="ARBA" id="ARBA00004167"/>
    </source>
</evidence>
<dbReference type="SUPFAM" id="SSF48264">
    <property type="entry name" value="Cytochrome P450"/>
    <property type="match status" value="1"/>
</dbReference>
<keyword evidence="7 9" id="KW-0408">Iron</keyword>
<proteinExistence type="evidence at transcript level"/>
<dbReference type="InterPro" id="IPR036396">
    <property type="entry name" value="Cyt_P450_sf"/>
</dbReference>
<feature type="transmembrane region" description="Helical" evidence="11">
    <location>
        <begin position="6"/>
        <end position="24"/>
    </location>
</feature>
<keyword evidence="11" id="KW-0812">Transmembrane</keyword>
<comment type="similarity">
    <text evidence="3 10">Belongs to the cytochrome P450 family.</text>
</comment>
<keyword evidence="6 10" id="KW-0560">Oxidoreductase</keyword>
<keyword evidence="4 9" id="KW-0349">Heme</keyword>
<evidence type="ECO:0000313" key="12">
    <source>
        <dbReference type="EMBL" id="AJD25150.1"/>
    </source>
</evidence>
<protein>
    <submittedName>
        <fullName evidence="12">Cytochrome P450 CYP71A59</fullName>
    </submittedName>
</protein>
<name>A0A0B4VSN0_SALMI</name>
<dbReference type="PANTHER" id="PTHR47955">
    <property type="entry name" value="CYTOCHROME P450 FAMILY 71 PROTEIN"/>
    <property type="match status" value="1"/>
</dbReference>
<dbReference type="PANTHER" id="PTHR47955:SF15">
    <property type="entry name" value="CYTOCHROME P450 71A2-LIKE"/>
    <property type="match status" value="1"/>
</dbReference>
<dbReference type="Pfam" id="PF00067">
    <property type="entry name" value="p450"/>
    <property type="match status" value="1"/>
</dbReference>
<evidence type="ECO:0000256" key="6">
    <source>
        <dbReference type="ARBA" id="ARBA00023002"/>
    </source>
</evidence>
<comment type="cofactor">
    <cofactor evidence="1 9">
        <name>heme</name>
        <dbReference type="ChEBI" id="CHEBI:30413"/>
    </cofactor>
</comment>
<evidence type="ECO:0000256" key="8">
    <source>
        <dbReference type="ARBA" id="ARBA00023033"/>
    </source>
</evidence>
<dbReference type="AlphaFoldDB" id="A0A0B4VSN0"/>
<dbReference type="GO" id="GO:0020037">
    <property type="term" value="F:heme binding"/>
    <property type="evidence" value="ECO:0007669"/>
    <property type="project" value="InterPro"/>
</dbReference>
<keyword evidence="11" id="KW-1133">Transmembrane helix</keyword>
<keyword evidence="5 9" id="KW-0479">Metal-binding</keyword>